<comment type="function">
    <text evidence="9">DNA polymerase involved in damage-induced mutagenesis and translesion synthesis (TLS). It is not the major replicative DNA polymerase.</text>
</comment>
<dbReference type="PANTHER" id="PTHR32294:SF4">
    <property type="entry name" value="ERROR-PRONE DNA POLYMERASE"/>
    <property type="match status" value="1"/>
</dbReference>
<proteinExistence type="inferred from homology"/>
<keyword evidence="5 9" id="KW-0227">DNA damage</keyword>
<comment type="catalytic activity">
    <reaction evidence="8 9">
        <text>DNA(n) + a 2'-deoxyribonucleoside 5'-triphosphate = DNA(n+1) + diphosphate</text>
        <dbReference type="Rhea" id="RHEA:22508"/>
        <dbReference type="Rhea" id="RHEA-COMP:17339"/>
        <dbReference type="Rhea" id="RHEA-COMP:17340"/>
        <dbReference type="ChEBI" id="CHEBI:33019"/>
        <dbReference type="ChEBI" id="CHEBI:61560"/>
        <dbReference type="ChEBI" id="CHEBI:173112"/>
        <dbReference type="EC" id="2.7.7.7"/>
    </reaction>
</comment>
<dbReference type="NCBIfam" id="NF004225">
    <property type="entry name" value="PRK05672.1"/>
    <property type="match status" value="1"/>
</dbReference>
<dbReference type="EMBL" id="CABVPN010000001">
    <property type="protein sequence ID" value="VWB09810.1"/>
    <property type="molecule type" value="Genomic_DNA"/>
</dbReference>
<evidence type="ECO:0000256" key="6">
    <source>
        <dbReference type="ARBA" id="ARBA00022932"/>
    </source>
</evidence>
<dbReference type="RefSeq" id="WP_174919626.1">
    <property type="nucleotide sequence ID" value="NZ_CABVPN010000001.1"/>
</dbReference>
<evidence type="ECO:0000256" key="5">
    <source>
        <dbReference type="ARBA" id="ARBA00022763"/>
    </source>
</evidence>
<dbReference type="SMART" id="SM00481">
    <property type="entry name" value="POLIIIAc"/>
    <property type="match status" value="1"/>
</dbReference>
<dbReference type="CDD" id="cd04485">
    <property type="entry name" value="DnaE_OBF"/>
    <property type="match status" value="1"/>
</dbReference>
<dbReference type="Proteomes" id="UP000494125">
    <property type="component" value="Unassembled WGS sequence"/>
</dbReference>
<dbReference type="EC" id="2.7.7.7" evidence="9"/>
<organism evidence="11 12">
    <name type="scientific">Burkholderia diffusa</name>
    <dbReference type="NCBI Taxonomy" id="488732"/>
    <lineage>
        <taxon>Bacteria</taxon>
        <taxon>Pseudomonadati</taxon>
        <taxon>Pseudomonadota</taxon>
        <taxon>Betaproteobacteria</taxon>
        <taxon>Burkholderiales</taxon>
        <taxon>Burkholderiaceae</taxon>
        <taxon>Burkholderia</taxon>
        <taxon>Burkholderia cepacia complex</taxon>
    </lineage>
</organism>
<dbReference type="InterPro" id="IPR040982">
    <property type="entry name" value="DNA_pol3_finger"/>
</dbReference>
<dbReference type="InterPro" id="IPR023073">
    <property type="entry name" value="DnaE2"/>
</dbReference>
<dbReference type="Gene3D" id="3.20.20.140">
    <property type="entry name" value="Metal-dependent hydrolases"/>
    <property type="match status" value="1"/>
</dbReference>
<dbReference type="InterPro" id="IPR016195">
    <property type="entry name" value="Pol/histidinol_Pase-like"/>
</dbReference>
<dbReference type="GO" id="GO:0003887">
    <property type="term" value="F:DNA-directed DNA polymerase activity"/>
    <property type="evidence" value="ECO:0007669"/>
    <property type="project" value="UniProtKB-UniRule"/>
</dbReference>
<accession>A0A6P2H2T3</accession>
<sequence>MIAEFSWLPDYAELFCRSNFSFLHGASHADELVERAAELGYRGIAITDECSLAGAPRMHVAAKAKGLPLVIGSYFEVTPDEVAPGHDPGPGAFGLVLLAQNREGYGNLSELISWRRMASPKGTYKLTSRMLSAPPAEFAHLRGMPDCFAILVPTYPVRADVLDAQVAWFRATFGERARLGLVQLQRALDGAQREEIRAAGARRGVRIVALGDVTMHRRSCKPLQDVMTAIRVGMPVSECGYALAPNAEQHLRSRQRIGQLYSPEEIAETCAILDACLFELDSLRYEYPDEIVPKGLTPTRYLEQETFAGAAGRYPQGIPEKVEKQIRHELDLIARLSYEPFFLTVYDIVKYARSQNILCQGRGSAANSVVCYCLGITEVDPDQSTMLFERFISEERGEPPDIDVDFEHQRREEVIQHIYEKYGKDRAALAAAVSTYRPRGVLRETGKALGVDPMLIDRVAKGHRWFDGSRDLLQQFATTGLDPATPIIRAWAELAGRLLNFPRHLSQHSGGFVISRGKLTRLVPVENAAMDGRRVIQWDKDDLEALGLMKVDVLALGMLSALHRAFDMRTAWRGPPEPGGEPFTLKHIPQDDEPTYDMICRADTVGVFQIESRAQMSMLPRLRPRNYYDLVVQVSIVRPGPIQGGAVHPYLKRRRIMAGEEEGEVTYPSDALKEVLERTLGVPIFQEQVMQIAIVAAGFTPGEADELRRAMAAWKRKGNLEKYYDKIVDGMLERNYTREFAEQIFEQIKGFGEYGFPESHAASFAKLAYASSWLKCHEPAIFLAALLNSQPMGFYPPSQLVQDAKRHRVKVLPIDVTQSNWEASLEALPGQPPPHGQPAVRLGLSLVRGLGEAAARRIEAARAAGPFENVDALARRAQLERRDLEALAAANALATLAGHRRDALWQAVAAAPERDLLAAAPIDETEQPVLGAPSEADDILADYHTTGLTLNRHPVALLRPALRAQRLSSAAELRDRPDGRLARACGLVTARQMPGTAKGVMFMTLEDETGCVNVIVRPELLARQRRETLDSRLLAASGVWQVVSDVRHLVAQHFEDLTPLLGGLRTSSREFH</sequence>
<dbReference type="Pfam" id="PF02811">
    <property type="entry name" value="PHP"/>
    <property type="match status" value="1"/>
</dbReference>
<keyword evidence="12" id="KW-1185">Reference proteome</keyword>
<evidence type="ECO:0000256" key="2">
    <source>
        <dbReference type="ARBA" id="ARBA00022679"/>
    </source>
</evidence>
<keyword evidence="4 9" id="KW-0235">DNA replication</keyword>
<evidence type="ECO:0000259" key="10">
    <source>
        <dbReference type="SMART" id="SM00481"/>
    </source>
</evidence>
<dbReference type="Pfam" id="PF14579">
    <property type="entry name" value="HHH_6"/>
    <property type="match status" value="1"/>
</dbReference>
<gene>
    <name evidence="9" type="primary">dnaE2</name>
    <name evidence="11" type="ORF">BDI24065_00285</name>
</gene>
<evidence type="ECO:0000256" key="7">
    <source>
        <dbReference type="ARBA" id="ARBA00023204"/>
    </source>
</evidence>
<dbReference type="AlphaFoldDB" id="A0A6P2H2T3"/>
<dbReference type="GO" id="GO:0006281">
    <property type="term" value="P:DNA repair"/>
    <property type="evidence" value="ECO:0007669"/>
    <property type="project" value="UniProtKB-UniRule"/>
</dbReference>
<keyword evidence="1 9" id="KW-0963">Cytoplasm</keyword>
<evidence type="ECO:0000256" key="3">
    <source>
        <dbReference type="ARBA" id="ARBA00022695"/>
    </source>
</evidence>
<dbReference type="GO" id="GO:0005737">
    <property type="term" value="C:cytoplasm"/>
    <property type="evidence" value="ECO:0007669"/>
    <property type="project" value="UniProtKB-SubCell"/>
</dbReference>
<dbReference type="SUPFAM" id="SSF89550">
    <property type="entry name" value="PHP domain-like"/>
    <property type="match status" value="1"/>
</dbReference>
<dbReference type="InterPro" id="IPR029460">
    <property type="entry name" value="DNAPol_HHH"/>
</dbReference>
<evidence type="ECO:0000256" key="9">
    <source>
        <dbReference type="HAMAP-Rule" id="MF_01902"/>
    </source>
</evidence>
<evidence type="ECO:0000256" key="4">
    <source>
        <dbReference type="ARBA" id="ARBA00022705"/>
    </source>
</evidence>
<keyword evidence="2 9" id="KW-0808">Transferase</keyword>
<evidence type="ECO:0000313" key="11">
    <source>
        <dbReference type="EMBL" id="VWB09810.1"/>
    </source>
</evidence>
<evidence type="ECO:0000256" key="1">
    <source>
        <dbReference type="ARBA" id="ARBA00022490"/>
    </source>
</evidence>
<dbReference type="InterPro" id="IPR003141">
    <property type="entry name" value="Pol/His_phosphatase_N"/>
</dbReference>
<evidence type="ECO:0000313" key="12">
    <source>
        <dbReference type="Proteomes" id="UP000494125"/>
    </source>
</evidence>
<dbReference type="PANTHER" id="PTHR32294">
    <property type="entry name" value="DNA POLYMERASE III SUBUNIT ALPHA"/>
    <property type="match status" value="1"/>
</dbReference>
<name>A0A6P2H2T3_9BURK</name>
<reference evidence="11 12" key="1">
    <citation type="submission" date="2019-09" db="EMBL/GenBank/DDBJ databases">
        <authorList>
            <person name="Depoorter E."/>
        </authorList>
    </citation>
    <scope>NUCLEOTIDE SEQUENCE [LARGE SCALE GENOMIC DNA]</scope>
    <source>
        <strain evidence="11">LMG 24065</strain>
    </source>
</reference>
<dbReference type="InterPro" id="IPR004013">
    <property type="entry name" value="PHP_dom"/>
</dbReference>
<keyword evidence="6 9" id="KW-0239">DNA-directed DNA polymerase</keyword>
<dbReference type="Pfam" id="PF07733">
    <property type="entry name" value="DNA_pol3_alpha"/>
    <property type="match status" value="1"/>
</dbReference>
<comment type="similarity">
    <text evidence="9">Belongs to the DNA polymerase type-C family. DnaE2 subfamily.</text>
</comment>
<comment type="subcellular location">
    <subcellularLocation>
        <location evidence="9">Cytoplasm</location>
    </subcellularLocation>
</comment>
<dbReference type="CDD" id="cd07434">
    <property type="entry name" value="PHP_PolIIIA_DnaE2"/>
    <property type="match status" value="1"/>
</dbReference>
<feature type="domain" description="Polymerase/histidinol phosphatase N-terminal" evidence="10">
    <location>
        <begin position="12"/>
        <end position="79"/>
    </location>
</feature>
<dbReference type="InterPro" id="IPR004805">
    <property type="entry name" value="DnaE2/DnaE/PolC"/>
</dbReference>
<dbReference type="GO" id="GO:0006260">
    <property type="term" value="P:DNA replication"/>
    <property type="evidence" value="ECO:0007669"/>
    <property type="project" value="UniProtKB-KW"/>
</dbReference>
<keyword evidence="3 9" id="KW-0548">Nucleotidyltransferase</keyword>
<evidence type="ECO:0000256" key="8">
    <source>
        <dbReference type="ARBA" id="ARBA00049244"/>
    </source>
</evidence>
<dbReference type="Pfam" id="PF17657">
    <property type="entry name" value="DNA_pol3_finger"/>
    <property type="match status" value="1"/>
</dbReference>
<dbReference type="HAMAP" id="MF_01902">
    <property type="entry name" value="DNApol_error_prone"/>
    <property type="match status" value="1"/>
</dbReference>
<dbReference type="GO" id="GO:0008408">
    <property type="term" value="F:3'-5' exonuclease activity"/>
    <property type="evidence" value="ECO:0007669"/>
    <property type="project" value="InterPro"/>
</dbReference>
<keyword evidence="7 9" id="KW-0234">DNA repair</keyword>
<dbReference type="GeneID" id="93025357"/>
<dbReference type="Gene3D" id="1.10.150.870">
    <property type="match status" value="1"/>
</dbReference>
<protein>
    <recommendedName>
        <fullName evidence="9">Error-prone DNA polymerase</fullName>
        <ecNumber evidence="9">2.7.7.7</ecNumber>
    </recommendedName>
</protein>
<dbReference type="InterPro" id="IPR011708">
    <property type="entry name" value="DNA_pol3_alpha_NTPase_dom"/>
</dbReference>
<dbReference type="NCBIfam" id="TIGR00594">
    <property type="entry name" value="polc"/>
    <property type="match status" value="1"/>
</dbReference>